<dbReference type="PANTHER" id="PTHR30348:SF4">
    <property type="entry name" value="DUF72 DOMAIN-CONTAINING PROTEIN"/>
    <property type="match status" value="1"/>
</dbReference>
<gene>
    <name evidence="1" type="ORF">H0A68_06880</name>
</gene>
<dbReference type="EMBL" id="JACCEW010000002">
    <property type="protein sequence ID" value="NYT36591.1"/>
    <property type="molecule type" value="Genomic_DNA"/>
</dbReference>
<keyword evidence="2" id="KW-1185">Reference proteome</keyword>
<dbReference type="RefSeq" id="WP_129968551.1">
    <property type="nucleotide sequence ID" value="NZ_JACCEW010000002.1"/>
</dbReference>
<dbReference type="OrthoDB" id="9780310at2"/>
<dbReference type="PANTHER" id="PTHR30348">
    <property type="entry name" value="UNCHARACTERIZED PROTEIN YECE"/>
    <property type="match status" value="1"/>
</dbReference>
<dbReference type="InterPro" id="IPR036520">
    <property type="entry name" value="UPF0759_sf"/>
</dbReference>
<proteinExistence type="predicted"/>
<dbReference type="SUPFAM" id="SSF117396">
    <property type="entry name" value="TM1631-like"/>
    <property type="match status" value="1"/>
</dbReference>
<reference evidence="1 2" key="1">
    <citation type="submission" date="2020-07" db="EMBL/GenBank/DDBJ databases">
        <title>Taxonomic revisions and descriptions of new bacterial species based on genomic comparisons in the high-G+C-content subgroup of the family Alcaligenaceae.</title>
        <authorList>
            <person name="Szabo A."/>
            <person name="Felfoldi T."/>
        </authorList>
    </citation>
    <scope>NUCLEOTIDE SEQUENCE [LARGE SCALE GENOMIC DNA]</scope>
    <source>
        <strain evidence="1 2">DSM 25264</strain>
    </source>
</reference>
<sequence length="289" mass="33528">MSRIRVGISGWRYAGWRSAFYPDELPQRRELEYASRAMQTIEINGTHYSLQTPDRFMQWRQATPRGFRFSVKGPRYLTHVLRFRDSHASRTALANFLASGLLNLQEKLGPLLWQFPPNFKFDRNILEAMLASLPHTTHEAAALAARHDGHVKDVCVKADRNRRLHHVIEVRHESFCEPDFITMLRKHHVGLVISDSVKNWPYAEDVTSGIVYVRLHGTHTAHGGRYGDQALDRWAERLRTWSQGREPDDAVHIMDKRGSRRAGREVYCYFDNDEKVQAPADAQRLMEKI</sequence>
<dbReference type="Pfam" id="PF01904">
    <property type="entry name" value="DUF72"/>
    <property type="match status" value="1"/>
</dbReference>
<evidence type="ECO:0000313" key="2">
    <source>
        <dbReference type="Proteomes" id="UP000580517"/>
    </source>
</evidence>
<organism evidence="1 2">
    <name type="scientific">Allopusillimonas soli</name>
    <dbReference type="NCBI Taxonomy" id="659016"/>
    <lineage>
        <taxon>Bacteria</taxon>
        <taxon>Pseudomonadati</taxon>
        <taxon>Pseudomonadota</taxon>
        <taxon>Betaproteobacteria</taxon>
        <taxon>Burkholderiales</taxon>
        <taxon>Alcaligenaceae</taxon>
        <taxon>Allopusillimonas</taxon>
    </lineage>
</organism>
<evidence type="ECO:0000313" key="1">
    <source>
        <dbReference type="EMBL" id="NYT36591.1"/>
    </source>
</evidence>
<dbReference type="Proteomes" id="UP000580517">
    <property type="component" value="Unassembled WGS sequence"/>
</dbReference>
<protein>
    <submittedName>
        <fullName evidence="1">DUF72 domain-containing protein</fullName>
    </submittedName>
</protein>
<dbReference type="AlphaFoldDB" id="A0A853FDJ9"/>
<accession>A0A853FDJ9</accession>
<comment type="caution">
    <text evidence="1">The sequence shown here is derived from an EMBL/GenBank/DDBJ whole genome shotgun (WGS) entry which is preliminary data.</text>
</comment>
<dbReference type="InterPro" id="IPR002763">
    <property type="entry name" value="DUF72"/>
</dbReference>
<dbReference type="Gene3D" id="3.20.20.410">
    <property type="entry name" value="Protein of unknown function UPF0759"/>
    <property type="match status" value="1"/>
</dbReference>
<name>A0A853FDJ9_9BURK</name>